<dbReference type="Proteomes" id="UP000271603">
    <property type="component" value="Chromosome"/>
</dbReference>
<accession>A0A447QCX2</accession>
<dbReference type="SUPFAM" id="SSF75516">
    <property type="entry name" value="Pheromone-binding domain of LuxR-like quorum-sensing transcription factors"/>
    <property type="match status" value="1"/>
</dbReference>
<dbReference type="InterPro" id="IPR036693">
    <property type="entry name" value="TF_LuxR_autoind-bd_dom_sf"/>
</dbReference>
<dbReference type="EMBL" id="LR134155">
    <property type="protein sequence ID" value="VEA67903.1"/>
    <property type="molecule type" value="Genomic_DNA"/>
</dbReference>
<dbReference type="Gene3D" id="3.30.450.80">
    <property type="entry name" value="Transcription factor LuxR-like, autoinducer-binding domain"/>
    <property type="match status" value="1"/>
</dbReference>
<dbReference type="GO" id="GO:0003677">
    <property type="term" value="F:DNA binding"/>
    <property type="evidence" value="ECO:0007669"/>
    <property type="project" value="UniProtKB-KW"/>
</dbReference>
<protein>
    <submittedName>
        <fullName evidence="1">LuxR family transcriptional regulatory, chaperone HchA-associated</fullName>
    </submittedName>
</protein>
<proteinExistence type="predicted"/>
<evidence type="ECO:0000313" key="1">
    <source>
        <dbReference type="EMBL" id="VEA67903.1"/>
    </source>
</evidence>
<reference evidence="1 2" key="1">
    <citation type="submission" date="2018-12" db="EMBL/GenBank/DDBJ databases">
        <authorList>
            <consortium name="Pathogen Informatics"/>
        </authorList>
    </citation>
    <scope>NUCLEOTIDE SEQUENCE [LARGE SCALE GENOMIC DNA]</scope>
    <source>
        <strain evidence="1 2">NCTC9419</strain>
    </source>
</reference>
<name>A0A447QCX2_SERRU</name>
<sequence>MIIEGCHSLAAVQDAVRTFSKPYGYDRYVLYSASSMSDEIVERIYWVEGEWFGDGEAIDATTYIRRCPVTRHILAVDAPFFWTKVSDKRESGIASFANLKGQVSMVCKSRSSDHTDWQVP</sequence>
<evidence type="ECO:0000313" key="2">
    <source>
        <dbReference type="Proteomes" id="UP000271603"/>
    </source>
</evidence>
<organism evidence="1 2">
    <name type="scientific">Serratia rubidaea</name>
    <name type="common">Serratia marinorubra</name>
    <dbReference type="NCBI Taxonomy" id="61652"/>
    <lineage>
        <taxon>Bacteria</taxon>
        <taxon>Pseudomonadati</taxon>
        <taxon>Pseudomonadota</taxon>
        <taxon>Gammaproteobacteria</taxon>
        <taxon>Enterobacterales</taxon>
        <taxon>Yersiniaceae</taxon>
        <taxon>Serratia</taxon>
    </lineage>
</organism>
<gene>
    <name evidence="1" type="ORF">NCTC9419_00101</name>
</gene>
<dbReference type="AlphaFoldDB" id="A0A447QCX2"/>